<dbReference type="AlphaFoldDB" id="A0A0R1FYI1"/>
<evidence type="ECO:0000313" key="1">
    <source>
        <dbReference type="EMBL" id="KRK24058.1"/>
    </source>
</evidence>
<sequence>MEKQWDKSKITVNTLGSDNVLRKRNIANAIQEVSPEQMAQLIEIVAELTGGKVDGARLVQESKYVG</sequence>
<dbReference type="PATRIC" id="fig|1423768.4.peg.1200"/>
<evidence type="ECO:0000313" key="2">
    <source>
        <dbReference type="Proteomes" id="UP000051794"/>
    </source>
</evidence>
<dbReference type="EMBL" id="AZCK01000004">
    <property type="protein sequence ID" value="KRK24058.1"/>
    <property type="molecule type" value="Genomic_DNA"/>
</dbReference>
<name>A0A0R1FYI1_9LACO</name>
<protein>
    <recommendedName>
        <fullName evidence="3">DUF1659 domain-containing protein</fullName>
    </recommendedName>
</protein>
<comment type="caution">
    <text evidence="1">The sequence shown here is derived from an EMBL/GenBank/DDBJ whole genome shotgun (WGS) entry which is preliminary data.</text>
</comment>
<organism evidence="1 2">
    <name type="scientific">Apilactobacillus kunkeei DSM 12361 = ATCC 700308</name>
    <dbReference type="NCBI Taxonomy" id="1423768"/>
    <lineage>
        <taxon>Bacteria</taxon>
        <taxon>Bacillati</taxon>
        <taxon>Bacillota</taxon>
        <taxon>Bacilli</taxon>
        <taxon>Lactobacillales</taxon>
        <taxon>Lactobacillaceae</taxon>
        <taxon>Apilactobacillus</taxon>
    </lineage>
</organism>
<reference evidence="1 2" key="1">
    <citation type="journal article" date="2015" name="Genome Announc.">
        <title>Expanding the biotechnology potential of lactobacilli through comparative genomics of 213 strains and associated genera.</title>
        <authorList>
            <person name="Sun Z."/>
            <person name="Harris H.M."/>
            <person name="McCann A."/>
            <person name="Guo C."/>
            <person name="Argimon S."/>
            <person name="Zhang W."/>
            <person name="Yang X."/>
            <person name="Jeffery I.B."/>
            <person name="Cooney J.C."/>
            <person name="Kagawa T.F."/>
            <person name="Liu W."/>
            <person name="Song Y."/>
            <person name="Salvetti E."/>
            <person name="Wrobel A."/>
            <person name="Rasinkangas P."/>
            <person name="Parkhill J."/>
            <person name="Rea M.C."/>
            <person name="O'Sullivan O."/>
            <person name="Ritari J."/>
            <person name="Douillard F.P."/>
            <person name="Paul Ross R."/>
            <person name="Yang R."/>
            <person name="Briner A.E."/>
            <person name="Felis G.E."/>
            <person name="de Vos W.M."/>
            <person name="Barrangou R."/>
            <person name="Klaenhammer T.R."/>
            <person name="Caufield P.W."/>
            <person name="Cui Y."/>
            <person name="Zhang H."/>
            <person name="O'Toole P.W."/>
        </authorList>
    </citation>
    <scope>NUCLEOTIDE SEQUENCE [LARGE SCALE GENOMIC DNA]</scope>
    <source>
        <strain evidence="1 2">DSM 12361</strain>
    </source>
</reference>
<dbReference type="GeneID" id="66348384"/>
<proteinExistence type="predicted"/>
<accession>A0A0R1FYI1</accession>
<dbReference type="Proteomes" id="UP000051794">
    <property type="component" value="Unassembled WGS sequence"/>
</dbReference>
<dbReference type="RefSeq" id="WP_054449661.1">
    <property type="nucleotide sequence ID" value="NZ_AZCK01000004.1"/>
</dbReference>
<gene>
    <name evidence="1" type="ORF">FD43_GL001188</name>
</gene>
<evidence type="ECO:0008006" key="3">
    <source>
        <dbReference type="Google" id="ProtNLM"/>
    </source>
</evidence>